<organism evidence="1 2">
    <name type="scientific">Onchocerca volvulus</name>
    <dbReference type="NCBI Taxonomy" id="6282"/>
    <lineage>
        <taxon>Eukaryota</taxon>
        <taxon>Metazoa</taxon>
        <taxon>Ecdysozoa</taxon>
        <taxon>Nematoda</taxon>
        <taxon>Chromadorea</taxon>
        <taxon>Rhabditida</taxon>
        <taxon>Spirurina</taxon>
        <taxon>Spiruromorpha</taxon>
        <taxon>Filarioidea</taxon>
        <taxon>Onchocercidae</taxon>
        <taxon>Onchocerca</taxon>
    </lineage>
</organism>
<dbReference type="EMBL" id="CMVM020000213">
    <property type="status" value="NOT_ANNOTATED_CDS"/>
    <property type="molecule type" value="Genomic_DNA"/>
</dbReference>
<protein>
    <recommendedName>
        <fullName evidence="3">Major sperm protein</fullName>
    </recommendedName>
</protein>
<proteinExistence type="predicted"/>
<reference evidence="2" key="1">
    <citation type="submission" date="2013-10" db="EMBL/GenBank/DDBJ databases">
        <title>Genome sequencing of Onchocerca volvulus.</title>
        <authorList>
            <person name="Cotton J."/>
            <person name="Tsai J."/>
            <person name="Stanley E."/>
            <person name="Tracey A."/>
            <person name="Holroyd N."/>
            <person name="Lustigman S."/>
            <person name="Berriman M."/>
        </authorList>
    </citation>
    <scope>NUCLEOTIDE SEQUENCE</scope>
</reference>
<reference evidence="1" key="2">
    <citation type="submission" date="2018-02" db="UniProtKB">
        <authorList>
            <consortium name="EnsemblMetazoa"/>
        </authorList>
    </citation>
    <scope>IDENTIFICATION</scope>
</reference>
<evidence type="ECO:0000313" key="1">
    <source>
        <dbReference type="EnsemblMetazoa" id="OVOC7561.1"/>
    </source>
</evidence>
<accession>A0A2K6WDJ2</accession>
<sequence>MPIKDDGQPLLYDRVISTKFLPVTDIPNTARVRLVLYNISQRPIIYQLKYGTKALITAESGASGTIPAHGTAYCLLIWRRIPEINSWKNMKSASLIMITEFEDSSDPTINEHTVIKIKCSISSSSVCSSAKPPEEYVTFKSSLDLELAESPSSSSKSKVIMPITELQDLSNTLQISSKNEVTVNKHSSSISASRHSEVFYMEAKGMIIIALIIVILISCIQIFLETKSKAE</sequence>
<dbReference type="AlphaFoldDB" id="A0A2K6WDJ2"/>
<dbReference type="Proteomes" id="UP000024404">
    <property type="component" value="Unassembled WGS sequence"/>
</dbReference>
<dbReference type="STRING" id="6282.A0A2K6WDJ2"/>
<name>A0A2K6WDJ2_ONCVO</name>
<keyword evidence="2" id="KW-1185">Reference proteome</keyword>
<evidence type="ECO:0000313" key="2">
    <source>
        <dbReference type="Proteomes" id="UP000024404"/>
    </source>
</evidence>
<dbReference type="EnsemblMetazoa" id="OVOC7561.1">
    <property type="protein sequence ID" value="OVOC7561.1"/>
    <property type="gene ID" value="WBGene00244370"/>
</dbReference>
<evidence type="ECO:0008006" key="3">
    <source>
        <dbReference type="Google" id="ProtNLM"/>
    </source>
</evidence>